<organism evidence="1 2">
    <name type="scientific">Zizania palustris</name>
    <name type="common">Northern wild rice</name>
    <dbReference type="NCBI Taxonomy" id="103762"/>
    <lineage>
        <taxon>Eukaryota</taxon>
        <taxon>Viridiplantae</taxon>
        <taxon>Streptophyta</taxon>
        <taxon>Embryophyta</taxon>
        <taxon>Tracheophyta</taxon>
        <taxon>Spermatophyta</taxon>
        <taxon>Magnoliopsida</taxon>
        <taxon>Liliopsida</taxon>
        <taxon>Poales</taxon>
        <taxon>Poaceae</taxon>
        <taxon>BOP clade</taxon>
        <taxon>Oryzoideae</taxon>
        <taxon>Oryzeae</taxon>
        <taxon>Zizaniinae</taxon>
        <taxon>Zizania</taxon>
    </lineage>
</organism>
<evidence type="ECO:0000313" key="1">
    <source>
        <dbReference type="EMBL" id="KAG8077973.1"/>
    </source>
</evidence>
<reference evidence="1" key="2">
    <citation type="submission" date="2021-02" db="EMBL/GenBank/DDBJ databases">
        <authorList>
            <person name="Kimball J.A."/>
            <person name="Haas M.W."/>
            <person name="Macchietto M."/>
            <person name="Kono T."/>
            <person name="Duquette J."/>
            <person name="Shao M."/>
        </authorList>
    </citation>
    <scope>NUCLEOTIDE SEQUENCE</scope>
    <source>
        <tissue evidence="1">Fresh leaf tissue</tissue>
    </source>
</reference>
<accession>A0A8J5W494</accession>
<reference evidence="1" key="1">
    <citation type="journal article" date="2021" name="bioRxiv">
        <title>Whole Genome Assembly and Annotation of Northern Wild Rice, Zizania palustris L., Supports a Whole Genome Duplication in the Zizania Genus.</title>
        <authorList>
            <person name="Haas M."/>
            <person name="Kono T."/>
            <person name="Macchietto M."/>
            <person name="Millas R."/>
            <person name="McGilp L."/>
            <person name="Shao M."/>
            <person name="Duquette J."/>
            <person name="Hirsch C.N."/>
            <person name="Kimball J."/>
        </authorList>
    </citation>
    <scope>NUCLEOTIDE SEQUENCE</scope>
    <source>
        <tissue evidence="1">Fresh leaf tissue</tissue>
    </source>
</reference>
<dbReference type="AlphaFoldDB" id="A0A8J5W494"/>
<name>A0A8J5W494_ZIZPA</name>
<comment type="caution">
    <text evidence="1">The sequence shown here is derived from an EMBL/GenBank/DDBJ whole genome shotgun (WGS) entry which is preliminary data.</text>
</comment>
<keyword evidence="2" id="KW-1185">Reference proteome</keyword>
<protein>
    <submittedName>
        <fullName evidence="1">Uncharacterized protein</fullName>
    </submittedName>
</protein>
<proteinExistence type="predicted"/>
<evidence type="ECO:0000313" key="2">
    <source>
        <dbReference type="Proteomes" id="UP000729402"/>
    </source>
</evidence>
<dbReference type="Proteomes" id="UP000729402">
    <property type="component" value="Unassembled WGS sequence"/>
</dbReference>
<sequence length="133" mass="14370">MAMGSPIPHALSISRRLPLMRTACSAQVVASLKLHRIAMLHGDLGVQARNAAPIQLFRPPTPCARAGIPMGIFNMANFFQFVPNIGADFKTTWPNVSSFRLHTKLRPNSRGGTGPAARHSTRLVDALSASPFL</sequence>
<gene>
    <name evidence="1" type="ORF">GUJ93_ZPchr0007g5855</name>
</gene>
<dbReference type="EMBL" id="JAAALK010000282">
    <property type="protein sequence ID" value="KAG8077973.1"/>
    <property type="molecule type" value="Genomic_DNA"/>
</dbReference>